<evidence type="ECO:0000313" key="12">
    <source>
        <dbReference type="Proteomes" id="UP000659654"/>
    </source>
</evidence>
<gene>
    <name evidence="10" type="ORF">BXYJ_LOCUS9087</name>
</gene>
<name>A0A1I7RH80_BURXY</name>
<dbReference type="EMBL" id="CAJFCV020000004">
    <property type="protein sequence ID" value="CAG9115943.1"/>
    <property type="molecule type" value="Genomic_DNA"/>
</dbReference>
<dbReference type="Proteomes" id="UP000582659">
    <property type="component" value="Unassembled WGS sequence"/>
</dbReference>
<evidence type="ECO:0000256" key="7">
    <source>
        <dbReference type="ARBA" id="ARBA00023180"/>
    </source>
</evidence>
<dbReference type="Proteomes" id="UP000095284">
    <property type="component" value="Unplaced"/>
</dbReference>
<dbReference type="WBParaSite" id="BXY_0005700.1">
    <property type="protein sequence ID" value="BXY_0005700.1"/>
    <property type="gene ID" value="BXY_0005700"/>
</dbReference>
<evidence type="ECO:0000256" key="8">
    <source>
        <dbReference type="SAM" id="Phobius"/>
    </source>
</evidence>
<keyword evidence="3 8" id="KW-0812">Transmembrane</keyword>
<evidence type="ECO:0000313" key="11">
    <source>
        <dbReference type="Proteomes" id="UP000095284"/>
    </source>
</evidence>
<dbReference type="AlphaFoldDB" id="A0A1I7RH80"/>
<sequence length="480" mass="55687">MFSLLFVVVFGYTKHQIQRNQLRYKIYHECLRKREDSFRKKKDSPAAENVVETAGTDIILNCLSCLTPQEEDAVEDLWKPNENVLGRKLGDLWNKFKVFLSGNNDTAAEVTYGWDYMPFQQRADWKPAIDLTEPKTLTRKAIKALEGLFKTKTKLKIGSHFELLISDLNQTDTGWYRCSKRTPQEYITSLYFVQVVRPPNVIIKHINSSAKSEPSLKDREIRIPTYKQFHDYNLVAYKKHTDWSPCNLCGPTIGESLRRVQCYVKPLDKFPTSSPFAAIFELFGSLPCNSALLPLRIRRQLKKYPEVQEFKFCKRKCISPENETRVVEKVDKTGRKVVHDIIPPKEYSFFERLPLLKPSVSRKVVNIIEGTDFLVFDCGQSGVYWHRGYKPITQDKYLQAGEKRFYLTSDGELVIRDVELGDQDLYSCFDSEERLLRSFKLIVKPGDRTTEVVSYSRMLIRYSSTLLLLILVMGLVAIQH</sequence>
<reference evidence="10" key="2">
    <citation type="submission" date="2020-09" db="EMBL/GenBank/DDBJ databases">
        <authorList>
            <person name="Kikuchi T."/>
        </authorList>
    </citation>
    <scope>NUCLEOTIDE SEQUENCE</scope>
    <source>
        <strain evidence="10">Ka4C1</strain>
    </source>
</reference>
<proteinExistence type="inferred from homology"/>
<comment type="subcellular location">
    <subcellularLocation>
        <location evidence="1">Membrane</location>
        <topology evidence="1">Single-pass type I membrane protein</topology>
    </subcellularLocation>
</comment>
<feature type="domain" description="Ig-like" evidence="9">
    <location>
        <begin position="358"/>
        <end position="428"/>
    </location>
</feature>
<dbReference type="eggNOG" id="ENOG502T01W">
    <property type="taxonomic scope" value="Eukaryota"/>
</dbReference>
<organism evidence="11 13">
    <name type="scientific">Bursaphelenchus xylophilus</name>
    <name type="common">Pinewood nematode worm</name>
    <name type="synonym">Aphelenchoides xylophilus</name>
    <dbReference type="NCBI Taxonomy" id="6326"/>
    <lineage>
        <taxon>Eukaryota</taxon>
        <taxon>Metazoa</taxon>
        <taxon>Ecdysozoa</taxon>
        <taxon>Nematoda</taxon>
        <taxon>Chromadorea</taxon>
        <taxon>Rhabditida</taxon>
        <taxon>Tylenchina</taxon>
        <taxon>Tylenchomorpha</taxon>
        <taxon>Aphelenchoidea</taxon>
        <taxon>Aphelenchoididae</taxon>
        <taxon>Bursaphelenchus</taxon>
    </lineage>
</organism>
<dbReference type="InterPro" id="IPR036179">
    <property type="entry name" value="Ig-like_dom_sf"/>
</dbReference>
<evidence type="ECO:0000256" key="3">
    <source>
        <dbReference type="ARBA" id="ARBA00022692"/>
    </source>
</evidence>
<evidence type="ECO:0000256" key="6">
    <source>
        <dbReference type="ARBA" id="ARBA00023136"/>
    </source>
</evidence>
<dbReference type="PANTHER" id="PTHR32178:SF6">
    <property type="entry name" value="IG-LIKE DOMAIN-CONTAINING PROTEIN"/>
    <property type="match status" value="1"/>
</dbReference>
<dbReference type="InterPro" id="IPR039311">
    <property type="entry name" value="FAM187A/B"/>
</dbReference>
<dbReference type="PANTHER" id="PTHR32178">
    <property type="entry name" value="FAM187"/>
    <property type="match status" value="1"/>
</dbReference>
<keyword evidence="6 8" id="KW-0472">Membrane</keyword>
<keyword evidence="4" id="KW-0732">Signal</keyword>
<keyword evidence="7" id="KW-0325">Glycoprotein</keyword>
<dbReference type="OrthoDB" id="5794427at2759"/>
<dbReference type="EMBL" id="CAJFDI010000004">
    <property type="protein sequence ID" value="CAD5226512.1"/>
    <property type="molecule type" value="Genomic_DNA"/>
</dbReference>
<dbReference type="Proteomes" id="UP000659654">
    <property type="component" value="Unassembled WGS sequence"/>
</dbReference>
<feature type="transmembrane region" description="Helical" evidence="8">
    <location>
        <begin position="459"/>
        <end position="478"/>
    </location>
</feature>
<keyword evidence="5 8" id="KW-1133">Transmembrane helix</keyword>
<accession>A0A1I7RH80</accession>
<evidence type="ECO:0000256" key="4">
    <source>
        <dbReference type="ARBA" id="ARBA00022729"/>
    </source>
</evidence>
<dbReference type="PROSITE" id="PS50835">
    <property type="entry name" value="IG_LIKE"/>
    <property type="match status" value="1"/>
</dbReference>
<protein>
    <submittedName>
        <fullName evidence="10">(pine wood nematode) hypothetical protein</fullName>
    </submittedName>
    <submittedName>
        <fullName evidence="13">Ig-like domain-containing protein</fullName>
    </submittedName>
</protein>
<evidence type="ECO:0000256" key="2">
    <source>
        <dbReference type="ARBA" id="ARBA00008727"/>
    </source>
</evidence>
<dbReference type="SUPFAM" id="SSF48726">
    <property type="entry name" value="Immunoglobulin"/>
    <property type="match status" value="2"/>
</dbReference>
<dbReference type="InterPro" id="IPR007110">
    <property type="entry name" value="Ig-like_dom"/>
</dbReference>
<evidence type="ECO:0000313" key="13">
    <source>
        <dbReference type="WBParaSite" id="BXY_0005700.1"/>
    </source>
</evidence>
<evidence type="ECO:0000256" key="1">
    <source>
        <dbReference type="ARBA" id="ARBA00004479"/>
    </source>
</evidence>
<evidence type="ECO:0000256" key="5">
    <source>
        <dbReference type="ARBA" id="ARBA00022989"/>
    </source>
</evidence>
<keyword evidence="12" id="KW-1185">Reference proteome</keyword>
<dbReference type="SMR" id="A0A1I7RH80"/>
<dbReference type="GO" id="GO:0016020">
    <property type="term" value="C:membrane"/>
    <property type="evidence" value="ECO:0007669"/>
    <property type="project" value="UniProtKB-SubCell"/>
</dbReference>
<dbReference type="CDD" id="cd00096">
    <property type="entry name" value="Ig"/>
    <property type="match status" value="1"/>
</dbReference>
<evidence type="ECO:0000313" key="10">
    <source>
        <dbReference type="EMBL" id="CAD5226512.1"/>
    </source>
</evidence>
<comment type="similarity">
    <text evidence="2">Belongs to the FAM187 family.</text>
</comment>
<reference evidence="13" key="1">
    <citation type="submission" date="2016-11" db="UniProtKB">
        <authorList>
            <consortium name="WormBaseParasite"/>
        </authorList>
    </citation>
    <scope>IDENTIFICATION</scope>
</reference>
<evidence type="ECO:0000259" key="9">
    <source>
        <dbReference type="PROSITE" id="PS50835"/>
    </source>
</evidence>